<evidence type="ECO:0000313" key="2">
    <source>
        <dbReference type="EMBL" id="GFG70901.1"/>
    </source>
</evidence>
<feature type="chain" id="PRO_5029620958" evidence="1">
    <location>
        <begin position="24"/>
        <end position="225"/>
    </location>
</feature>
<dbReference type="Proteomes" id="UP000465263">
    <property type="component" value="Unassembled WGS sequence"/>
</dbReference>
<dbReference type="AlphaFoldDB" id="A0A7I9XLP9"/>
<name>A0A7I9XLP9_9MYCO</name>
<keyword evidence="1" id="KW-0732">Signal</keyword>
<reference evidence="2 3" key="1">
    <citation type="journal article" date="2019" name="Emerg. Microbes Infect.">
        <title>Comprehensive subspecies identification of 175 nontuberculous mycobacteria species based on 7547 genomic profiles.</title>
        <authorList>
            <person name="Matsumoto Y."/>
            <person name="Kinjo T."/>
            <person name="Motooka D."/>
            <person name="Nabeya D."/>
            <person name="Jung N."/>
            <person name="Uechi K."/>
            <person name="Horii T."/>
            <person name="Iida T."/>
            <person name="Fujita J."/>
            <person name="Nakamura S."/>
        </authorList>
    </citation>
    <scope>NUCLEOTIDE SEQUENCE [LARGE SCALE GENOMIC DNA]</scope>
    <source>
        <strain evidence="2 3">JCM 16017</strain>
    </source>
</reference>
<proteinExistence type="predicted"/>
<dbReference type="OrthoDB" id="4762143at2"/>
<protein>
    <submittedName>
        <fullName evidence="2">Uncharacterized protein</fullName>
    </submittedName>
</protein>
<dbReference type="EMBL" id="BLKV01000002">
    <property type="protein sequence ID" value="GFG70901.1"/>
    <property type="molecule type" value="Genomic_DNA"/>
</dbReference>
<gene>
    <name evidence="2" type="ORF">MSEN_26210</name>
</gene>
<accession>A0A7I9XLP9</accession>
<comment type="caution">
    <text evidence="2">The sequence shown here is derived from an EMBL/GenBank/DDBJ whole genome shotgun (WGS) entry which is preliminary data.</text>
</comment>
<dbReference type="PROSITE" id="PS51257">
    <property type="entry name" value="PROKAR_LIPOPROTEIN"/>
    <property type="match status" value="1"/>
</dbReference>
<organism evidence="2 3">
    <name type="scientific">Mycolicibacter senuensis</name>
    <dbReference type="NCBI Taxonomy" id="386913"/>
    <lineage>
        <taxon>Bacteria</taxon>
        <taxon>Bacillati</taxon>
        <taxon>Actinomycetota</taxon>
        <taxon>Actinomycetes</taxon>
        <taxon>Mycobacteriales</taxon>
        <taxon>Mycobacteriaceae</taxon>
        <taxon>Mycolicibacter</taxon>
    </lineage>
</organism>
<evidence type="ECO:0000313" key="3">
    <source>
        <dbReference type="Proteomes" id="UP000465263"/>
    </source>
</evidence>
<sequence length="225" mass="23537">MRYVTLIGLALSLGVACAGSAAAEDIDDGWPYGSGGLGSSSLSLPGYLFIAQGQGTNEGQDAFGPIVNNWGDYTATHSSAGTDDWYTVHDNTFIIPGLYTNQHTEVTNVLDPSDGYPTVGTVFDETQLFRSNTPIGAVDWFGYATLDDPELGYATQFTLGPLFGNTFLSTDDGMKDVVSSFGQQFTLFDIPFTDASGAGDASETGDVFAQLSAELTGAATGAAEL</sequence>
<keyword evidence="3" id="KW-1185">Reference proteome</keyword>
<feature type="signal peptide" evidence="1">
    <location>
        <begin position="1"/>
        <end position="23"/>
    </location>
</feature>
<dbReference type="RefSeq" id="WP_085082311.1">
    <property type="nucleotide sequence ID" value="NZ_BLKV01000002.1"/>
</dbReference>
<evidence type="ECO:0000256" key="1">
    <source>
        <dbReference type="SAM" id="SignalP"/>
    </source>
</evidence>